<gene>
    <name evidence="3" type="ORF">ZOSMA_16G00720</name>
</gene>
<protein>
    <submittedName>
        <fullName evidence="3">Calcium sensing receptor, chloroplastic</fullName>
    </submittedName>
</protein>
<dbReference type="GO" id="GO:0071277">
    <property type="term" value="P:cellular response to calcium ion"/>
    <property type="evidence" value="ECO:0007669"/>
    <property type="project" value="InterPro"/>
</dbReference>
<feature type="domain" description="Rhodanese" evidence="2">
    <location>
        <begin position="226"/>
        <end position="347"/>
    </location>
</feature>
<keyword evidence="4" id="KW-1185">Reference proteome</keyword>
<dbReference type="CDD" id="cd00158">
    <property type="entry name" value="RHOD"/>
    <property type="match status" value="1"/>
</dbReference>
<feature type="region of interest" description="Disordered" evidence="1">
    <location>
        <begin position="1"/>
        <end position="29"/>
    </location>
</feature>
<dbReference type="GO" id="GO:0009704">
    <property type="term" value="P:de-etiolation"/>
    <property type="evidence" value="ECO:0007669"/>
    <property type="project" value="InterPro"/>
</dbReference>
<reference evidence="4" key="1">
    <citation type="journal article" date="2016" name="Nature">
        <title>The genome of the seagrass Zostera marina reveals angiosperm adaptation to the sea.</title>
        <authorList>
            <person name="Olsen J.L."/>
            <person name="Rouze P."/>
            <person name="Verhelst B."/>
            <person name="Lin Y.-C."/>
            <person name="Bayer T."/>
            <person name="Collen J."/>
            <person name="Dattolo E."/>
            <person name="De Paoli E."/>
            <person name="Dittami S."/>
            <person name="Maumus F."/>
            <person name="Michel G."/>
            <person name="Kersting A."/>
            <person name="Lauritano C."/>
            <person name="Lohaus R."/>
            <person name="Toepel M."/>
            <person name="Tonon T."/>
            <person name="Vanneste K."/>
            <person name="Amirebrahimi M."/>
            <person name="Brakel J."/>
            <person name="Bostroem C."/>
            <person name="Chovatia M."/>
            <person name="Grimwood J."/>
            <person name="Jenkins J.W."/>
            <person name="Jueterbock A."/>
            <person name="Mraz A."/>
            <person name="Stam W.T."/>
            <person name="Tice H."/>
            <person name="Bornberg-Bauer E."/>
            <person name="Green P.J."/>
            <person name="Pearson G.A."/>
            <person name="Procaccini G."/>
            <person name="Duarte C.M."/>
            <person name="Schmutz J."/>
            <person name="Reusch T.B.H."/>
            <person name="Van de Peer Y."/>
        </authorList>
    </citation>
    <scope>NUCLEOTIDE SEQUENCE [LARGE SCALE GENOMIC DNA]</scope>
    <source>
        <strain evidence="4">cv. Finnish</strain>
    </source>
</reference>
<dbReference type="EMBL" id="LFYR01000643">
    <property type="protein sequence ID" value="KMZ72106.1"/>
    <property type="molecule type" value="Genomic_DNA"/>
</dbReference>
<dbReference type="PANTHER" id="PTHR34209">
    <property type="entry name" value="RHODANESE/CELL CYCLE CONTROL PHOSPHATASE SUPERFAMILY PROTEIN"/>
    <property type="match status" value="1"/>
</dbReference>
<accession>A0A0K9PT24</accession>
<name>A0A0K9PT24_ZOSMR</name>
<evidence type="ECO:0000259" key="2">
    <source>
        <dbReference type="PROSITE" id="PS50206"/>
    </source>
</evidence>
<dbReference type="GO" id="GO:0090333">
    <property type="term" value="P:regulation of stomatal closure"/>
    <property type="evidence" value="ECO:0007669"/>
    <property type="project" value="InterPro"/>
</dbReference>
<dbReference type="Proteomes" id="UP000036987">
    <property type="component" value="Unassembled WGS sequence"/>
</dbReference>
<sequence>MMGMRTAAVQARIGTPPSPPPPKSTTAPSIPHLKNLLPPWSSTTTVSLIAVFSGSIITDDAKAFSIPKEEILSSLSEVEKLGSGVLDYSLPAFKFLLDGLKTTVQVTAPVVKTAGGEVVKLTSPILYNASTQAQQTLLKAGIDLTPLSSIAKTVIDAAKESLGIVKPIASETIESISEKDPSTIATSVGALVLAYLLFPPVWSTISFRFRGYKGNMSAAQTLDLVTTRDHLLIDIRSENDKNKTGIPLLPSNAANKLISLPLEELPSKIKSLVKNSKKVEAELVALKIAYLKKLNQGSSIVIMDSYCDTAKIMAKWLTAFGFKNVWVMTGGFSGGRGWSQSRLGTNSYNVASAEVLSPIPIRPRILKRLPEGGKR</sequence>
<dbReference type="InterPro" id="IPR001763">
    <property type="entry name" value="Rhodanese-like_dom"/>
</dbReference>
<dbReference type="OrthoDB" id="2015023at2759"/>
<organism evidence="3 4">
    <name type="scientific">Zostera marina</name>
    <name type="common">Eelgrass</name>
    <dbReference type="NCBI Taxonomy" id="29655"/>
    <lineage>
        <taxon>Eukaryota</taxon>
        <taxon>Viridiplantae</taxon>
        <taxon>Streptophyta</taxon>
        <taxon>Embryophyta</taxon>
        <taxon>Tracheophyta</taxon>
        <taxon>Spermatophyta</taxon>
        <taxon>Magnoliopsida</taxon>
        <taxon>Liliopsida</taxon>
        <taxon>Zosteraceae</taxon>
        <taxon>Zostera</taxon>
    </lineage>
</organism>
<dbReference type="PROSITE" id="PS50206">
    <property type="entry name" value="RHODANESE_3"/>
    <property type="match status" value="1"/>
</dbReference>
<dbReference type="OMA" id="NCWIMAD"/>
<evidence type="ECO:0000313" key="4">
    <source>
        <dbReference type="Proteomes" id="UP000036987"/>
    </source>
</evidence>
<dbReference type="InterPro" id="IPR044690">
    <property type="entry name" value="CAS_plant"/>
</dbReference>
<dbReference type="Gene3D" id="3.40.250.10">
    <property type="entry name" value="Rhodanese-like domain"/>
    <property type="match status" value="1"/>
</dbReference>
<keyword evidence="3" id="KW-0675">Receptor</keyword>
<dbReference type="STRING" id="29655.A0A0K9PT24"/>
<proteinExistence type="predicted"/>
<dbReference type="AlphaFoldDB" id="A0A0K9PT24"/>
<evidence type="ECO:0000256" key="1">
    <source>
        <dbReference type="SAM" id="MobiDB-lite"/>
    </source>
</evidence>
<dbReference type="SUPFAM" id="SSF52821">
    <property type="entry name" value="Rhodanese/Cell cycle control phosphatase"/>
    <property type="match status" value="1"/>
</dbReference>
<dbReference type="PANTHER" id="PTHR34209:SF1">
    <property type="entry name" value="CALCIUM SENSING RECEPTOR, CHLOROPLASTIC"/>
    <property type="match status" value="1"/>
</dbReference>
<dbReference type="InterPro" id="IPR036873">
    <property type="entry name" value="Rhodanese-like_dom_sf"/>
</dbReference>
<comment type="caution">
    <text evidence="3">The sequence shown here is derived from an EMBL/GenBank/DDBJ whole genome shotgun (WGS) entry which is preliminary data.</text>
</comment>
<evidence type="ECO:0000313" key="3">
    <source>
        <dbReference type="EMBL" id="KMZ72106.1"/>
    </source>
</evidence>